<dbReference type="PANTHER" id="PTHR24148">
    <property type="entry name" value="ANKYRIN REPEAT DOMAIN-CONTAINING PROTEIN 39 HOMOLOG-RELATED"/>
    <property type="match status" value="1"/>
</dbReference>
<dbReference type="InterPro" id="IPR052895">
    <property type="entry name" value="HetReg/Transcr_Mod"/>
</dbReference>
<feature type="region of interest" description="Disordered" evidence="1">
    <location>
        <begin position="479"/>
        <end position="506"/>
    </location>
</feature>
<evidence type="ECO:0000313" key="3">
    <source>
        <dbReference type="EMBL" id="KAF4624530.1"/>
    </source>
</evidence>
<comment type="caution">
    <text evidence="3">The sequence shown here is derived from an EMBL/GenBank/DDBJ whole genome shotgun (WGS) entry which is preliminary data.</text>
</comment>
<keyword evidence="4" id="KW-1185">Reference proteome</keyword>
<feature type="domain" description="Heterokaryon incompatibility" evidence="2">
    <location>
        <begin position="64"/>
        <end position="214"/>
    </location>
</feature>
<evidence type="ECO:0000313" key="4">
    <source>
        <dbReference type="Proteomes" id="UP000566819"/>
    </source>
</evidence>
<proteinExistence type="predicted"/>
<protein>
    <recommendedName>
        <fullName evidence="2">Heterokaryon incompatibility domain-containing protein</fullName>
    </recommendedName>
</protein>
<accession>A0A8H4R6V6</accession>
<evidence type="ECO:0000256" key="1">
    <source>
        <dbReference type="SAM" id="MobiDB-lite"/>
    </source>
</evidence>
<dbReference type="AlphaFoldDB" id="A0A8H4R6V6"/>
<dbReference type="Proteomes" id="UP000566819">
    <property type="component" value="Unassembled WGS sequence"/>
</dbReference>
<organism evidence="3 4">
    <name type="scientific">Cudoniella acicularis</name>
    <dbReference type="NCBI Taxonomy" id="354080"/>
    <lineage>
        <taxon>Eukaryota</taxon>
        <taxon>Fungi</taxon>
        <taxon>Dikarya</taxon>
        <taxon>Ascomycota</taxon>
        <taxon>Pezizomycotina</taxon>
        <taxon>Leotiomycetes</taxon>
        <taxon>Helotiales</taxon>
        <taxon>Tricladiaceae</taxon>
        <taxon>Cudoniella</taxon>
    </lineage>
</organism>
<dbReference type="InterPro" id="IPR010730">
    <property type="entry name" value="HET"/>
</dbReference>
<name>A0A8H4R6V6_9HELO</name>
<sequence>MDKTSQKYPYKPLDTHKNEIRLIILNPGEENDEVSCHIAHKVLTVGPTLPGETIVHNDDGILGYEALSYEWGDALFGQHDITIDGHPVRIRENLHCALSHLRLRKNPRVLWIDAVCIDQEDGRERNHQVSIMKVIYACADRTVVWLGRNPPRWHHTNPLERIKDFNKFSLPAIERGEGPNPYPSADDDIEFKYLSVWDGLVGASYWKRLWIIQEVVLARDLVLQLGDTSATGEDFHQFCAAVDGDGLWTQHQYQKPGWISSTTPFLLCRRRVARMTGQSDEVPLFELARMFEKSLCMDIHDRIFGLRSLAPQCCNESTPVEYDVPMYQKCEELTHHYLLDHYSVRLDALPNTDYSSIPSICQAIQPALNVSCRDWFGNTRVREHNLIPIRVTGYIMDVVVSVASSQHVDVLTPATDEFPRQFRSRYVLKPSFKNPILDALTPDLFQRLQRIRVKKEWSFNVPLISVPPLPIRELPRLLQTPSEKPLPKPPPSKLGAGKQQEEQWQNEVRDIKEDAPSHWITDPDMTSLRYPSNLKIRQIDEYSRALNTQYGLSDPLSLDGFMAGIISQAPRGCKAFFCAGGLIAHTYGDVREGDVVCGLENSHALFTLRRAFGAYYVAAMAWDTFHNVGAHTWSGVDLFVPRSLPPPTFRENTSDPESGIQDGLRTVDFLFPIQALMVISAEWK</sequence>
<dbReference type="OrthoDB" id="3553147at2759"/>
<gene>
    <name evidence="3" type="ORF">G7Y89_g13640</name>
</gene>
<dbReference type="EMBL" id="JAAMPI010001628">
    <property type="protein sequence ID" value="KAF4624530.1"/>
    <property type="molecule type" value="Genomic_DNA"/>
</dbReference>
<dbReference type="Pfam" id="PF06985">
    <property type="entry name" value="HET"/>
    <property type="match status" value="1"/>
</dbReference>
<dbReference type="PANTHER" id="PTHR24148:SF73">
    <property type="entry name" value="HET DOMAIN PROTEIN (AFU_ORTHOLOGUE AFUA_8G01020)"/>
    <property type="match status" value="1"/>
</dbReference>
<evidence type="ECO:0000259" key="2">
    <source>
        <dbReference type="Pfam" id="PF06985"/>
    </source>
</evidence>
<reference evidence="3 4" key="1">
    <citation type="submission" date="2020-03" db="EMBL/GenBank/DDBJ databases">
        <title>Draft Genome Sequence of Cudoniella acicularis.</title>
        <authorList>
            <person name="Buettner E."/>
            <person name="Kellner H."/>
        </authorList>
    </citation>
    <scope>NUCLEOTIDE SEQUENCE [LARGE SCALE GENOMIC DNA]</scope>
    <source>
        <strain evidence="3 4">DSM 108380</strain>
    </source>
</reference>